<feature type="coiled-coil region" evidence="1">
    <location>
        <begin position="140"/>
        <end position="167"/>
    </location>
</feature>
<keyword evidence="2" id="KW-0812">Transmembrane</keyword>
<reference evidence="3 4" key="1">
    <citation type="submission" date="2022-10" db="EMBL/GenBank/DDBJ databases">
        <title>Luteolibacter flavescens strain MCCC 1K03193, whole genome shotgun sequencing project.</title>
        <authorList>
            <person name="Zhao G."/>
            <person name="Shen L."/>
        </authorList>
    </citation>
    <scope>NUCLEOTIDE SEQUENCE [LARGE SCALE GENOMIC DNA]</scope>
    <source>
        <strain evidence="3 4">MCCC 1K03193</strain>
    </source>
</reference>
<protein>
    <submittedName>
        <fullName evidence="3">Uncharacterized protein</fullName>
    </submittedName>
</protein>
<dbReference type="Gene3D" id="1.20.5.4090">
    <property type="match status" value="1"/>
</dbReference>
<feature type="transmembrane region" description="Helical" evidence="2">
    <location>
        <begin position="6"/>
        <end position="26"/>
    </location>
</feature>
<organism evidence="3 4">
    <name type="scientific">Luteolibacter flavescens</name>
    <dbReference type="NCBI Taxonomy" id="1859460"/>
    <lineage>
        <taxon>Bacteria</taxon>
        <taxon>Pseudomonadati</taxon>
        <taxon>Verrucomicrobiota</taxon>
        <taxon>Verrucomicrobiia</taxon>
        <taxon>Verrucomicrobiales</taxon>
        <taxon>Verrucomicrobiaceae</taxon>
        <taxon>Luteolibacter</taxon>
    </lineage>
</organism>
<accession>A0ABT3FSH4</accession>
<evidence type="ECO:0000313" key="4">
    <source>
        <dbReference type="Proteomes" id="UP001207930"/>
    </source>
</evidence>
<evidence type="ECO:0000313" key="3">
    <source>
        <dbReference type="EMBL" id="MCW1886518.1"/>
    </source>
</evidence>
<gene>
    <name evidence="3" type="ORF">OKA04_17400</name>
</gene>
<name>A0ABT3FSH4_9BACT</name>
<keyword evidence="1" id="KW-0175">Coiled coil</keyword>
<dbReference type="EMBL" id="JAPDDS010000010">
    <property type="protein sequence ID" value="MCW1886518.1"/>
    <property type="molecule type" value="Genomic_DNA"/>
</dbReference>
<dbReference type="Proteomes" id="UP001207930">
    <property type="component" value="Unassembled WGS sequence"/>
</dbReference>
<keyword evidence="4" id="KW-1185">Reference proteome</keyword>
<evidence type="ECO:0000256" key="2">
    <source>
        <dbReference type="SAM" id="Phobius"/>
    </source>
</evidence>
<dbReference type="SUPFAM" id="SSF57997">
    <property type="entry name" value="Tropomyosin"/>
    <property type="match status" value="1"/>
</dbReference>
<keyword evidence="2" id="KW-0472">Membrane</keyword>
<feature type="coiled-coil region" evidence="1">
    <location>
        <begin position="49"/>
        <end position="90"/>
    </location>
</feature>
<sequence>MNPKVLPIVNAVGCVVLVGFIFIQWLEGQGLERDLGETRTREILEKNARTEAEQQITQLRSDIQGLKDSVDSIRQAAEAAEKELVIKNEEIAKFAAGLEEARAMIVTWEAAVKERDEALKLRDEALQKRDEAIAARDSKLKEVNAQLVATRKRLDEAVAELKKAGAR</sequence>
<evidence type="ECO:0000256" key="1">
    <source>
        <dbReference type="SAM" id="Coils"/>
    </source>
</evidence>
<comment type="caution">
    <text evidence="3">The sequence shown here is derived from an EMBL/GenBank/DDBJ whole genome shotgun (WGS) entry which is preliminary data.</text>
</comment>
<keyword evidence="2" id="KW-1133">Transmembrane helix</keyword>
<proteinExistence type="predicted"/>